<sequence length="95" mass="10347">MKNLVKRLPLFAFVLAAFAAFAFNAPAISMEKPTSKVWTPDSNAPNGYREITGEIEETNYLCDEGGLECAVTFLNDDPSTGVKIEVEPGTYMAIP</sequence>
<dbReference type="RefSeq" id="WP_111610181.1">
    <property type="nucleotide sequence ID" value="NZ_QLLK01000002.1"/>
</dbReference>
<dbReference type="AlphaFoldDB" id="A0A327PRE7"/>
<evidence type="ECO:0000313" key="3">
    <source>
        <dbReference type="Proteomes" id="UP000249610"/>
    </source>
</evidence>
<reference evidence="2 3" key="1">
    <citation type="submission" date="2018-06" db="EMBL/GenBank/DDBJ databases">
        <title>Genomic Encyclopedia of Archaeal and Bacterial Type Strains, Phase II (KMG-II): from individual species to whole genera.</title>
        <authorList>
            <person name="Goeker M."/>
        </authorList>
    </citation>
    <scope>NUCLEOTIDE SEQUENCE [LARGE SCALE GENOMIC DNA]</scope>
    <source>
        <strain evidence="2 3">DSM 23446</strain>
    </source>
</reference>
<evidence type="ECO:0000313" key="2">
    <source>
        <dbReference type="EMBL" id="RAI93834.1"/>
    </source>
</evidence>
<keyword evidence="3" id="KW-1185">Reference proteome</keyword>
<keyword evidence="1" id="KW-0732">Signal</keyword>
<dbReference type="OrthoDB" id="827491at2"/>
<feature type="chain" id="PRO_5016392701" evidence="1">
    <location>
        <begin position="23"/>
        <end position="95"/>
    </location>
</feature>
<evidence type="ECO:0000256" key="1">
    <source>
        <dbReference type="SAM" id="SignalP"/>
    </source>
</evidence>
<dbReference type="EMBL" id="QLLK01000002">
    <property type="protein sequence ID" value="RAI93834.1"/>
    <property type="molecule type" value="Genomic_DNA"/>
</dbReference>
<gene>
    <name evidence="2" type="ORF">LV83_00740</name>
</gene>
<organism evidence="2 3">
    <name type="scientific">Algoriphagus yeomjeoni</name>
    <dbReference type="NCBI Taxonomy" id="291403"/>
    <lineage>
        <taxon>Bacteria</taxon>
        <taxon>Pseudomonadati</taxon>
        <taxon>Bacteroidota</taxon>
        <taxon>Cytophagia</taxon>
        <taxon>Cytophagales</taxon>
        <taxon>Cyclobacteriaceae</taxon>
        <taxon>Algoriphagus</taxon>
    </lineage>
</organism>
<accession>A0A327PRE7</accession>
<dbReference type="InterPro" id="IPR045391">
    <property type="entry name" value="DUF6520"/>
</dbReference>
<comment type="caution">
    <text evidence="2">The sequence shown here is derived from an EMBL/GenBank/DDBJ whole genome shotgun (WGS) entry which is preliminary data.</text>
</comment>
<dbReference type="Proteomes" id="UP000249610">
    <property type="component" value="Unassembled WGS sequence"/>
</dbReference>
<feature type="signal peptide" evidence="1">
    <location>
        <begin position="1"/>
        <end position="22"/>
    </location>
</feature>
<protein>
    <submittedName>
        <fullName evidence="2">Uncharacterized protein</fullName>
    </submittedName>
</protein>
<name>A0A327PRE7_9BACT</name>
<proteinExistence type="predicted"/>
<dbReference type="Pfam" id="PF20130">
    <property type="entry name" value="DUF6520"/>
    <property type="match status" value="1"/>
</dbReference>